<dbReference type="Gene3D" id="3.90.79.10">
    <property type="entry name" value="Nucleoside Triphosphate Pyrophosphohydrolase"/>
    <property type="match status" value="1"/>
</dbReference>
<dbReference type="PROSITE" id="PS51462">
    <property type="entry name" value="NUDIX"/>
    <property type="match status" value="1"/>
</dbReference>
<keyword evidence="3" id="KW-0479">Metal-binding</keyword>
<dbReference type="CDD" id="cd03426">
    <property type="entry name" value="NUDIX_CoAse_Nudt7"/>
    <property type="match status" value="1"/>
</dbReference>
<evidence type="ECO:0000259" key="8">
    <source>
        <dbReference type="PROSITE" id="PS51462"/>
    </source>
</evidence>
<keyword evidence="4" id="KW-0378">Hydrolase</keyword>
<dbReference type="PANTHER" id="PTHR12992">
    <property type="entry name" value="NUDIX HYDROLASE"/>
    <property type="match status" value="1"/>
</dbReference>
<accession>A0A7C1FIT5</accession>
<comment type="cofactor">
    <cofactor evidence="2">
        <name>Mg(2+)</name>
        <dbReference type="ChEBI" id="CHEBI:18420"/>
    </cofactor>
</comment>
<feature type="region of interest" description="Disordered" evidence="7">
    <location>
        <begin position="21"/>
        <end position="45"/>
    </location>
</feature>
<evidence type="ECO:0000256" key="4">
    <source>
        <dbReference type="ARBA" id="ARBA00022801"/>
    </source>
</evidence>
<dbReference type="InterPro" id="IPR045121">
    <property type="entry name" value="CoAse"/>
</dbReference>
<keyword evidence="6" id="KW-0464">Manganese</keyword>
<evidence type="ECO:0000256" key="5">
    <source>
        <dbReference type="ARBA" id="ARBA00022842"/>
    </source>
</evidence>
<dbReference type="InterPro" id="IPR015797">
    <property type="entry name" value="NUDIX_hydrolase-like_dom_sf"/>
</dbReference>
<dbReference type="InterPro" id="IPR000086">
    <property type="entry name" value="NUDIX_hydrolase_dom"/>
</dbReference>
<dbReference type="SUPFAM" id="SSF55811">
    <property type="entry name" value="Nudix"/>
    <property type="match status" value="1"/>
</dbReference>
<sequence>MHETYEPFLRQLRQDLCGPLPGRAAQYEMAPRPRPGAEMGDEPRPDARQGGVLILLYPYEGQIFLPLILRPHYPGVHSGQISLPGGGYEPSDDDLTATAQRETYEEIGVHPSQYTVLGHLTPLYVAASNFIVLPTVAWSDYRPVFHTDPYEVAALIEAPLLLLLKPETRRVEPWILRGRSIEVPYFAVGEHAVWGATAMMLSELLALPAMKLAPGHPDA</sequence>
<comment type="caution">
    <text evidence="9">The sequence shown here is derived from an EMBL/GenBank/DDBJ whole genome shotgun (WGS) entry which is preliminary data.</text>
</comment>
<evidence type="ECO:0000256" key="7">
    <source>
        <dbReference type="SAM" id="MobiDB-lite"/>
    </source>
</evidence>
<gene>
    <name evidence="9" type="ORF">ENQ20_20700</name>
</gene>
<protein>
    <submittedName>
        <fullName evidence="9">CoA pyrophosphatase</fullName>
    </submittedName>
</protein>
<evidence type="ECO:0000256" key="2">
    <source>
        <dbReference type="ARBA" id="ARBA00001946"/>
    </source>
</evidence>
<dbReference type="GO" id="GO:0046872">
    <property type="term" value="F:metal ion binding"/>
    <property type="evidence" value="ECO:0007669"/>
    <property type="project" value="UniProtKB-KW"/>
</dbReference>
<dbReference type="Pfam" id="PF00293">
    <property type="entry name" value="NUDIX"/>
    <property type="match status" value="1"/>
</dbReference>
<proteinExistence type="predicted"/>
<name>A0A7C1FIT5_9CHLR</name>
<organism evidence="9">
    <name type="scientific">Caldilinea aerophila</name>
    <dbReference type="NCBI Taxonomy" id="133453"/>
    <lineage>
        <taxon>Bacteria</taxon>
        <taxon>Bacillati</taxon>
        <taxon>Chloroflexota</taxon>
        <taxon>Caldilineae</taxon>
        <taxon>Caldilineales</taxon>
        <taxon>Caldilineaceae</taxon>
        <taxon>Caldilinea</taxon>
    </lineage>
</organism>
<dbReference type="AlphaFoldDB" id="A0A7C1FIT5"/>
<reference evidence="9" key="1">
    <citation type="journal article" date="2020" name="mSystems">
        <title>Genome- and Community-Level Interaction Insights into Carbon Utilization and Element Cycling Functions of Hydrothermarchaeota in Hydrothermal Sediment.</title>
        <authorList>
            <person name="Zhou Z."/>
            <person name="Liu Y."/>
            <person name="Xu W."/>
            <person name="Pan J."/>
            <person name="Luo Z.H."/>
            <person name="Li M."/>
        </authorList>
    </citation>
    <scope>NUCLEOTIDE SEQUENCE [LARGE SCALE GENOMIC DNA]</scope>
    <source>
        <strain evidence="9">SpSt-289</strain>
    </source>
</reference>
<feature type="domain" description="Nudix hydrolase" evidence="8">
    <location>
        <begin position="47"/>
        <end position="177"/>
    </location>
</feature>
<comment type="cofactor">
    <cofactor evidence="1">
        <name>Mn(2+)</name>
        <dbReference type="ChEBI" id="CHEBI:29035"/>
    </cofactor>
</comment>
<evidence type="ECO:0000313" key="9">
    <source>
        <dbReference type="EMBL" id="HDX33877.1"/>
    </source>
</evidence>
<evidence type="ECO:0000256" key="1">
    <source>
        <dbReference type="ARBA" id="ARBA00001936"/>
    </source>
</evidence>
<keyword evidence="5" id="KW-0460">Magnesium</keyword>
<dbReference type="PANTHER" id="PTHR12992:SF11">
    <property type="entry name" value="MITOCHONDRIAL COENZYME A DIPHOSPHATASE NUDT8"/>
    <property type="match status" value="1"/>
</dbReference>
<evidence type="ECO:0000256" key="3">
    <source>
        <dbReference type="ARBA" id="ARBA00022723"/>
    </source>
</evidence>
<evidence type="ECO:0000256" key="6">
    <source>
        <dbReference type="ARBA" id="ARBA00023211"/>
    </source>
</evidence>
<dbReference type="GO" id="GO:0010945">
    <property type="term" value="F:coenzyme A diphosphatase activity"/>
    <property type="evidence" value="ECO:0007669"/>
    <property type="project" value="InterPro"/>
</dbReference>
<dbReference type="EMBL" id="DSMG01000210">
    <property type="protein sequence ID" value="HDX33877.1"/>
    <property type="molecule type" value="Genomic_DNA"/>
</dbReference>